<name>A0A2K8SVH5_9NOSO</name>
<evidence type="ECO:0000313" key="2">
    <source>
        <dbReference type="Proteomes" id="UP000232003"/>
    </source>
</evidence>
<keyword evidence="2" id="KW-1185">Reference proteome</keyword>
<organism evidence="1 2">
    <name type="scientific">Nostoc flagelliforme CCNUN1</name>
    <dbReference type="NCBI Taxonomy" id="2038116"/>
    <lineage>
        <taxon>Bacteria</taxon>
        <taxon>Bacillati</taxon>
        <taxon>Cyanobacteriota</taxon>
        <taxon>Cyanophyceae</taxon>
        <taxon>Nostocales</taxon>
        <taxon>Nostocaceae</taxon>
        <taxon>Nostoc</taxon>
    </lineage>
</organism>
<dbReference type="KEGG" id="nfl:COO91_05470"/>
<dbReference type="Proteomes" id="UP000232003">
    <property type="component" value="Chromosome"/>
</dbReference>
<reference evidence="1 2" key="1">
    <citation type="submission" date="2017-11" db="EMBL/GenBank/DDBJ databases">
        <title>Complete genome of a free-living desiccation-tolerant cyanobacterium and its photosynthetic adaptation to extreme terrestrial habitat.</title>
        <authorList>
            <person name="Shang J."/>
        </authorList>
    </citation>
    <scope>NUCLEOTIDE SEQUENCE [LARGE SCALE GENOMIC DNA]</scope>
    <source>
        <strain evidence="1 2">CCNUN1</strain>
    </source>
</reference>
<proteinExistence type="predicted"/>
<dbReference type="EMBL" id="CP024785">
    <property type="protein sequence ID" value="AUB39476.1"/>
    <property type="molecule type" value="Genomic_DNA"/>
</dbReference>
<dbReference type="RefSeq" id="WP_157816591.1">
    <property type="nucleotide sequence ID" value="NZ_CAWNNC010000001.1"/>
</dbReference>
<gene>
    <name evidence="1" type="ORF">COO91_05470</name>
</gene>
<evidence type="ECO:0000313" key="1">
    <source>
        <dbReference type="EMBL" id="AUB39476.1"/>
    </source>
</evidence>
<protein>
    <submittedName>
        <fullName evidence="1">Uncharacterized protein</fullName>
    </submittedName>
</protein>
<sequence>MVSNRFPTPEELTEQADVRAEQKRQQRQLAEQVLQLYHECFSELPG</sequence>
<dbReference type="AlphaFoldDB" id="A0A2K8SVH5"/>
<accession>A0A2K8SVH5</accession>